<reference evidence="1 2" key="1">
    <citation type="submission" date="2018-06" db="EMBL/GenBank/DDBJ databases">
        <title>Genomic Encyclopedia of Type Strains, Phase III (KMG-III): the genomes of soil and plant-associated and newly described type strains.</title>
        <authorList>
            <person name="Whitman W."/>
        </authorList>
    </citation>
    <scope>NUCLEOTIDE SEQUENCE [LARGE SCALE GENOMIC DNA]</scope>
    <source>
        <strain evidence="1 2">CGMCC 1.12504</strain>
    </source>
</reference>
<gene>
    <name evidence="1" type="ORF">B0I10_101343</name>
</gene>
<dbReference type="EMBL" id="QLSV01000001">
    <property type="protein sequence ID" value="RAR51167.1"/>
    <property type="molecule type" value="Genomic_DNA"/>
</dbReference>
<dbReference type="AlphaFoldDB" id="A0A328X3P0"/>
<evidence type="ECO:0000313" key="1">
    <source>
        <dbReference type="EMBL" id="RAR51167.1"/>
    </source>
</evidence>
<organism evidence="1 2">
    <name type="scientific">Flavobacterium lacus</name>
    <dbReference type="NCBI Taxonomy" id="1353778"/>
    <lineage>
        <taxon>Bacteria</taxon>
        <taxon>Pseudomonadati</taxon>
        <taxon>Bacteroidota</taxon>
        <taxon>Flavobacteriia</taxon>
        <taxon>Flavobacteriales</taxon>
        <taxon>Flavobacteriaceae</taxon>
        <taxon>Flavobacterium</taxon>
    </lineage>
</organism>
<comment type="caution">
    <text evidence="1">The sequence shown here is derived from an EMBL/GenBank/DDBJ whole genome shotgun (WGS) entry which is preliminary data.</text>
</comment>
<keyword evidence="2" id="KW-1185">Reference proteome</keyword>
<name>A0A328X3P0_9FLAO</name>
<evidence type="ECO:0000313" key="2">
    <source>
        <dbReference type="Proteomes" id="UP000249518"/>
    </source>
</evidence>
<protein>
    <submittedName>
        <fullName evidence="1">Uncharacterized protein</fullName>
    </submittedName>
</protein>
<proteinExistence type="predicted"/>
<dbReference type="Proteomes" id="UP000249518">
    <property type="component" value="Unassembled WGS sequence"/>
</dbReference>
<sequence length="186" mass="21300">MSKVMFLKSQAKIMENSFQIRQFHHLSLKLLVMLFLAFPILGFSQNFKIQNTEDYFKSVQNTEVMKNKSANSIKSLIKDLHPSLYVDNGRVNSYGKNPIVLFVDANSVSKLKELKLEGNQIELVTIKINQKSDLVNLINLDVFQQFSSIKVIHFSLGFDCDVETLTKSVKIDISKYTLLYSIEKPS</sequence>
<accession>A0A328X3P0</accession>